<name>A0A7S3BC22_9VIRI</name>
<keyword evidence="1" id="KW-0812">Transmembrane</keyword>
<sequence>MSAMGVALPRRSVARCGTKKIGQERVFVPGGSMVNVAEKIGSNIKNRRRFLAEVKDLRNTEDDIMAKPSLLKNVQQMRLLSKAEKLGLLSLLEGAGLSLTKIEELGLLSTAEKLGVLSAAEDRDLPTKLLLPALALYAAAPAEVLLIPNDSQALVIGQYVLAAVLIAAGSAAFGASQLVSKLQK</sequence>
<evidence type="ECO:0000313" key="2">
    <source>
        <dbReference type="EMBL" id="CAE0130718.1"/>
    </source>
</evidence>
<keyword evidence="1" id="KW-1133">Transmembrane helix</keyword>
<proteinExistence type="predicted"/>
<organism evidence="2">
    <name type="scientific">Prasinoderma singulare</name>
    <dbReference type="NCBI Taxonomy" id="676789"/>
    <lineage>
        <taxon>Eukaryota</taxon>
        <taxon>Viridiplantae</taxon>
        <taxon>Prasinodermophyta</taxon>
        <taxon>Prasinodermophyceae</taxon>
        <taxon>Prasinodermales</taxon>
        <taxon>Prasinodermaceae</taxon>
        <taxon>Prasinoderma</taxon>
    </lineage>
</organism>
<reference evidence="2" key="1">
    <citation type="submission" date="2021-01" db="EMBL/GenBank/DDBJ databases">
        <authorList>
            <person name="Corre E."/>
            <person name="Pelletier E."/>
            <person name="Niang G."/>
            <person name="Scheremetjew M."/>
            <person name="Finn R."/>
            <person name="Kale V."/>
            <person name="Holt S."/>
            <person name="Cochrane G."/>
            <person name="Meng A."/>
            <person name="Brown T."/>
            <person name="Cohen L."/>
        </authorList>
    </citation>
    <scope>NUCLEOTIDE SEQUENCE</scope>
    <source>
        <strain evidence="2">RCC927</strain>
    </source>
</reference>
<dbReference type="InterPro" id="IPR009500">
    <property type="entry name" value="DUF1118"/>
</dbReference>
<gene>
    <name evidence="2" type="ORF">PSIN1315_LOCUS3109</name>
</gene>
<dbReference type="EMBL" id="HBHY01004758">
    <property type="protein sequence ID" value="CAE0130718.1"/>
    <property type="molecule type" value="Transcribed_RNA"/>
</dbReference>
<evidence type="ECO:0000256" key="1">
    <source>
        <dbReference type="SAM" id="Phobius"/>
    </source>
</evidence>
<feature type="transmembrane region" description="Helical" evidence="1">
    <location>
        <begin position="159"/>
        <end position="179"/>
    </location>
</feature>
<dbReference type="AlphaFoldDB" id="A0A7S3BC22"/>
<protein>
    <submittedName>
        <fullName evidence="2">Uncharacterized protein</fullName>
    </submittedName>
</protein>
<keyword evidence="1" id="KW-0472">Membrane</keyword>
<accession>A0A7S3BC22</accession>
<dbReference type="Pfam" id="PF06549">
    <property type="entry name" value="DUF1118"/>
    <property type="match status" value="1"/>
</dbReference>